<organism evidence="1 2">
    <name type="scientific">Chitinophaga eiseniae</name>
    <dbReference type="NCBI Taxonomy" id="634771"/>
    <lineage>
        <taxon>Bacteria</taxon>
        <taxon>Pseudomonadati</taxon>
        <taxon>Bacteroidota</taxon>
        <taxon>Chitinophagia</taxon>
        <taxon>Chitinophagales</taxon>
        <taxon>Chitinophagaceae</taxon>
        <taxon>Chitinophaga</taxon>
    </lineage>
</organism>
<comment type="caution">
    <text evidence="1">The sequence shown here is derived from an EMBL/GenBank/DDBJ whole genome shotgun (WGS) entry which is preliminary data.</text>
</comment>
<dbReference type="Proteomes" id="UP000552864">
    <property type="component" value="Unassembled WGS sequence"/>
</dbReference>
<dbReference type="EMBL" id="JABAHZ010000010">
    <property type="protein sequence ID" value="NLR82583.1"/>
    <property type="molecule type" value="Genomic_DNA"/>
</dbReference>
<dbReference type="RefSeq" id="WP_168742651.1">
    <property type="nucleotide sequence ID" value="NZ_JABAHZ010000010.1"/>
</dbReference>
<accession>A0A847SR61</accession>
<name>A0A847SR61_9BACT</name>
<keyword evidence="2" id="KW-1185">Reference proteome</keyword>
<dbReference type="AlphaFoldDB" id="A0A847SR61"/>
<evidence type="ECO:0000313" key="2">
    <source>
        <dbReference type="Proteomes" id="UP000552864"/>
    </source>
</evidence>
<evidence type="ECO:0008006" key="3">
    <source>
        <dbReference type="Google" id="ProtNLM"/>
    </source>
</evidence>
<reference evidence="1 2" key="1">
    <citation type="submission" date="2020-04" db="EMBL/GenBank/DDBJ databases">
        <authorList>
            <person name="Yin C."/>
        </authorList>
    </citation>
    <scope>NUCLEOTIDE SEQUENCE [LARGE SCALE GENOMIC DNA]</scope>
    <source>
        <strain evidence="1 2">Ak56</strain>
    </source>
</reference>
<evidence type="ECO:0000313" key="1">
    <source>
        <dbReference type="EMBL" id="NLR82583.1"/>
    </source>
</evidence>
<protein>
    <recommendedName>
        <fullName evidence="3">Outer membrane protein beta-barrel domain-containing protein</fullName>
    </recommendedName>
</protein>
<proteinExistence type="predicted"/>
<gene>
    <name evidence="1" type="ORF">HGH91_28455</name>
</gene>
<sequence>MKKMLLLAGLLVGMKYTYAQVVRLNVGITSSSLKLQHLNLDGKHLVAPSIMAGVEYLHKKWFYLSSEIGYTAIGDRYDLIGGSDNRLVYWDFAQLNTTFRARHVSSSGRTEFFAGAGAYVNILLNDNGHTMYKNADYDTRTFNTGIKTEAGIVRDINRFRVGLTGTYLLPLSSLATTPYARMDYRAWSISLGLGYKLH</sequence>